<keyword evidence="6" id="KW-1185">Reference proteome</keyword>
<dbReference type="InterPro" id="IPR027038">
    <property type="entry name" value="RanGap"/>
</dbReference>
<dbReference type="CDD" id="cd00116">
    <property type="entry name" value="LRR_RI"/>
    <property type="match status" value="1"/>
</dbReference>
<dbReference type="GO" id="GO:0005829">
    <property type="term" value="C:cytosol"/>
    <property type="evidence" value="ECO:0007669"/>
    <property type="project" value="TreeGrafter"/>
</dbReference>
<dbReference type="InterPro" id="IPR032675">
    <property type="entry name" value="LRR_dom_sf"/>
</dbReference>
<evidence type="ECO:0000256" key="3">
    <source>
        <dbReference type="ARBA" id="ARBA00022737"/>
    </source>
</evidence>
<feature type="region of interest" description="Disordered" evidence="4">
    <location>
        <begin position="340"/>
        <end position="425"/>
    </location>
</feature>
<dbReference type="AlphaFoldDB" id="A0AA39V0H9"/>
<reference evidence="5" key="1">
    <citation type="submission" date="2023-03" db="EMBL/GenBank/DDBJ databases">
        <title>Complete genome of Cladonia borealis.</title>
        <authorList>
            <person name="Park H."/>
        </authorList>
    </citation>
    <scope>NUCLEOTIDE SEQUENCE</scope>
    <source>
        <strain evidence="5">ANT050790</strain>
    </source>
</reference>
<feature type="compositionally biased region" description="Basic and acidic residues" evidence="4">
    <location>
        <begin position="340"/>
        <end position="351"/>
    </location>
</feature>
<gene>
    <name evidence="5" type="ORF">JMJ35_006494</name>
</gene>
<evidence type="ECO:0000313" key="5">
    <source>
        <dbReference type="EMBL" id="KAK0510942.1"/>
    </source>
</evidence>
<organism evidence="5 6">
    <name type="scientific">Cladonia borealis</name>
    <dbReference type="NCBI Taxonomy" id="184061"/>
    <lineage>
        <taxon>Eukaryota</taxon>
        <taxon>Fungi</taxon>
        <taxon>Dikarya</taxon>
        <taxon>Ascomycota</taxon>
        <taxon>Pezizomycotina</taxon>
        <taxon>Lecanoromycetes</taxon>
        <taxon>OSLEUM clade</taxon>
        <taxon>Lecanoromycetidae</taxon>
        <taxon>Lecanorales</taxon>
        <taxon>Lecanorineae</taxon>
        <taxon>Cladoniaceae</taxon>
        <taxon>Cladonia</taxon>
    </lineage>
</organism>
<dbReference type="Pfam" id="PF13516">
    <property type="entry name" value="LRR_6"/>
    <property type="match status" value="1"/>
</dbReference>
<evidence type="ECO:0008006" key="7">
    <source>
        <dbReference type="Google" id="ProtNLM"/>
    </source>
</evidence>
<dbReference type="GO" id="GO:0005634">
    <property type="term" value="C:nucleus"/>
    <property type="evidence" value="ECO:0007669"/>
    <property type="project" value="TreeGrafter"/>
</dbReference>
<dbReference type="GO" id="GO:0005096">
    <property type="term" value="F:GTPase activator activity"/>
    <property type="evidence" value="ECO:0007669"/>
    <property type="project" value="UniProtKB-KW"/>
</dbReference>
<protein>
    <recommendedName>
        <fullName evidence="7">Ran GTPase activating protein 1</fullName>
    </recommendedName>
</protein>
<comment type="caution">
    <text evidence="5">The sequence shown here is derived from an EMBL/GenBank/DDBJ whole genome shotgun (WGS) entry which is preliminary data.</text>
</comment>
<keyword evidence="3" id="KW-0677">Repeat</keyword>
<feature type="compositionally biased region" description="Acidic residues" evidence="4">
    <location>
        <begin position="352"/>
        <end position="385"/>
    </location>
</feature>
<dbReference type="Proteomes" id="UP001166286">
    <property type="component" value="Unassembled WGS sequence"/>
</dbReference>
<evidence type="ECO:0000256" key="1">
    <source>
        <dbReference type="ARBA" id="ARBA00022468"/>
    </source>
</evidence>
<proteinExistence type="predicted"/>
<evidence type="ECO:0000256" key="4">
    <source>
        <dbReference type="SAM" id="MobiDB-lite"/>
    </source>
</evidence>
<accession>A0AA39V0H9</accession>
<keyword evidence="2" id="KW-0433">Leucine-rich repeat</keyword>
<evidence type="ECO:0000256" key="2">
    <source>
        <dbReference type="ARBA" id="ARBA00022614"/>
    </source>
</evidence>
<name>A0AA39V0H9_9LECA</name>
<dbReference type="GO" id="GO:0006913">
    <property type="term" value="P:nucleocytoplasmic transport"/>
    <property type="evidence" value="ECO:0007669"/>
    <property type="project" value="TreeGrafter"/>
</dbReference>
<keyword evidence="1" id="KW-0343">GTPase activation</keyword>
<dbReference type="EMBL" id="JAFEKC020000014">
    <property type="protein sequence ID" value="KAK0510942.1"/>
    <property type="molecule type" value="Genomic_DNA"/>
</dbReference>
<dbReference type="GO" id="GO:0031267">
    <property type="term" value="F:small GTPase binding"/>
    <property type="evidence" value="ECO:0007669"/>
    <property type="project" value="TreeGrafter"/>
</dbReference>
<evidence type="ECO:0000313" key="6">
    <source>
        <dbReference type="Proteomes" id="UP001166286"/>
    </source>
</evidence>
<dbReference type="SUPFAM" id="SSF52047">
    <property type="entry name" value="RNI-like"/>
    <property type="match status" value="1"/>
</dbReference>
<sequence length="425" mass="46315">MESPTTFTLSGRSLRLDTAEDIEPHLKPLIASDNVTEIHLGGNTLGAPACETLASVLRTKKTLQTAKFDDIFTSRLLSEIPPALSSLLTALLELPNLHTVDLADNAFGLNTVAPLVDFLSKHVPLKHLILNNNGLGPNAGTLIADALTTLAERKAKARKAGIEVPDLETVICGRNRLESGSMAAWAKAYQAHKNIKTVKMVQNGIRQDGISMLLKEGFKDCGELEVLDLQDNTFTITGANALSEVVHGWKQLKELGIGDSLLGSRGAVALGKALGKGHNKQLEVLRLQYNEIDARGVQGLLAAAKAGSLEKLRRVELNGNKFAEDIQEVEGLRTLLDERKEEAGGEVKEEDWGLDELDELEEESDEDEDEAEDSAEEDEKAEEEEKEGRRETILKDADEEEESKVSQKKDEEVDALADSLGKTEI</sequence>
<dbReference type="PANTHER" id="PTHR24113:SF12">
    <property type="entry name" value="RAN GTPASE-ACTIVATING PROTEIN 1"/>
    <property type="match status" value="1"/>
</dbReference>
<dbReference type="Gene3D" id="3.80.10.10">
    <property type="entry name" value="Ribonuclease Inhibitor"/>
    <property type="match status" value="1"/>
</dbReference>
<feature type="compositionally biased region" description="Basic and acidic residues" evidence="4">
    <location>
        <begin position="386"/>
        <end position="396"/>
    </location>
</feature>
<dbReference type="GO" id="GO:0048471">
    <property type="term" value="C:perinuclear region of cytoplasm"/>
    <property type="evidence" value="ECO:0007669"/>
    <property type="project" value="TreeGrafter"/>
</dbReference>
<dbReference type="InterPro" id="IPR001611">
    <property type="entry name" value="Leu-rich_rpt"/>
</dbReference>
<dbReference type="PANTHER" id="PTHR24113">
    <property type="entry name" value="RAN GTPASE-ACTIVATING PROTEIN 1"/>
    <property type="match status" value="1"/>
</dbReference>
<dbReference type="SMART" id="SM00368">
    <property type="entry name" value="LRR_RI"/>
    <property type="match status" value="6"/>
</dbReference>